<evidence type="ECO:0000259" key="3">
    <source>
        <dbReference type="Pfam" id="PF20153"/>
    </source>
</evidence>
<dbReference type="AlphaFoldDB" id="A0A8H6Y9W9"/>
<feature type="transmembrane region" description="Helical" evidence="2">
    <location>
        <begin position="124"/>
        <end position="149"/>
    </location>
</feature>
<sequence length="964" mass="106663">MNDTQRVERGKTRIADFSESRSDASEFDPRAELGASKLFSVYIAEAEEYDKAVVESWRNDMSGMLIFAGLFSTVLTAFIIESYANLSPDPNFQLLQHISMQIAAGVNGSAMPALTSPQFTANPAALACNILFFLSLGLSLTCALVATLVDQWARNFLQKVELRPSPVIKARVFAYLYAGMQTFKMHDVVEIVPFLLHLALFAFLVGLVAFLVPINVAVAMVDAMVLVVMSGIYLTATILPLVFLDAPYRTPLTGIFWASLAQFRRVVRAFSPKESSVSPVNPEIVVTGAGIVALMPGNAHGLRIGAQAEDGAGITESTTPPKSETPVELMIRAATRPSTARIQRDIHALTWTLESLTDDDQLAPFIGSLPDVIWGAEKRRDSHDPVILGLLMNPTCGLLHRIGEFIRGCRSNVLDSRLQYEREMSAFKALWALFSIASLDQSNKPRMLICGELDLKLFYPGFRRQGDEEVDPVMLSVRVMLGWALLCDFNAAMRQPTGELRRSLIHRAWTQLKWFCYLQRLGTCLPPEPTSTSRQMDDAGAKLFALGLWASYLTACTAYAKPPHRFEETEQTLALYTAQYNPDFISMKLLCSSATVALQRAIATNLPKDMVHGDYMISRLLGSAVSMWNRFTDRSLPAGGDGFSELISLLLLLLAMRDSENVTRAILVHVSRLDLHNLLSIYLDSGVLRSKVDYRGIWHYMIVVTNQCEGMCLAANSEFISRLTLERTLPGVPALLTVVTTHWLDHGLSFDSVPRELDAWPSPAGVWTSGWPGVDETDPEDEDDPEHSNNIAPRDRAQGGMFMLTVLILESVTSCMDAGRPPLYKPSAMFDRLAGYIARTFQDGSNSSVWLSSRAQVRFVRALKNVAEAKTNDDEKERIRCQALSDGPIYWPVRVVTLQRAKERLEQTLRAYTRSTTTPSSIEPPCHRLKKTFEFLGISSTDEEDQGQPSGGASGESREAGSTG</sequence>
<feature type="domain" description="DUF6535" evidence="3">
    <location>
        <begin position="41"/>
        <end position="212"/>
    </location>
</feature>
<dbReference type="EMBL" id="JACAZH010000010">
    <property type="protein sequence ID" value="KAF7357093.1"/>
    <property type="molecule type" value="Genomic_DNA"/>
</dbReference>
<keyword evidence="2" id="KW-0472">Membrane</keyword>
<feature type="compositionally biased region" description="Acidic residues" evidence="1">
    <location>
        <begin position="775"/>
        <end position="785"/>
    </location>
</feature>
<feature type="transmembrane region" description="Helical" evidence="2">
    <location>
        <begin position="194"/>
        <end position="217"/>
    </location>
</feature>
<organism evidence="4 5">
    <name type="scientific">Mycena sanguinolenta</name>
    <dbReference type="NCBI Taxonomy" id="230812"/>
    <lineage>
        <taxon>Eukaryota</taxon>
        <taxon>Fungi</taxon>
        <taxon>Dikarya</taxon>
        <taxon>Basidiomycota</taxon>
        <taxon>Agaricomycotina</taxon>
        <taxon>Agaricomycetes</taxon>
        <taxon>Agaricomycetidae</taxon>
        <taxon>Agaricales</taxon>
        <taxon>Marasmiineae</taxon>
        <taxon>Mycenaceae</taxon>
        <taxon>Mycena</taxon>
    </lineage>
</organism>
<dbReference type="OrthoDB" id="3221808at2759"/>
<keyword evidence="5" id="KW-1185">Reference proteome</keyword>
<name>A0A8H6Y9W9_9AGAR</name>
<comment type="caution">
    <text evidence="4">The sequence shown here is derived from an EMBL/GenBank/DDBJ whole genome shotgun (WGS) entry which is preliminary data.</text>
</comment>
<feature type="region of interest" description="Disordered" evidence="1">
    <location>
        <begin position="937"/>
        <end position="964"/>
    </location>
</feature>
<keyword evidence="2" id="KW-0812">Transmembrane</keyword>
<feature type="region of interest" description="Disordered" evidence="1">
    <location>
        <begin position="764"/>
        <end position="794"/>
    </location>
</feature>
<evidence type="ECO:0000256" key="1">
    <source>
        <dbReference type="SAM" id="MobiDB-lite"/>
    </source>
</evidence>
<proteinExistence type="predicted"/>
<evidence type="ECO:0000256" key="2">
    <source>
        <dbReference type="SAM" id="Phobius"/>
    </source>
</evidence>
<evidence type="ECO:0000313" key="5">
    <source>
        <dbReference type="Proteomes" id="UP000623467"/>
    </source>
</evidence>
<reference evidence="4" key="1">
    <citation type="submission" date="2020-05" db="EMBL/GenBank/DDBJ databases">
        <title>Mycena genomes resolve the evolution of fungal bioluminescence.</title>
        <authorList>
            <person name="Tsai I.J."/>
        </authorList>
    </citation>
    <scope>NUCLEOTIDE SEQUENCE</scope>
    <source>
        <strain evidence="4">160909Yilan</strain>
    </source>
</reference>
<feature type="transmembrane region" description="Helical" evidence="2">
    <location>
        <begin position="65"/>
        <end position="84"/>
    </location>
</feature>
<protein>
    <recommendedName>
        <fullName evidence="3">DUF6535 domain-containing protein</fullName>
    </recommendedName>
</protein>
<evidence type="ECO:0000313" key="4">
    <source>
        <dbReference type="EMBL" id="KAF7357093.1"/>
    </source>
</evidence>
<dbReference type="Pfam" id="PF20153">
    <property type="entry name" value="DUF6535"/>
    <property type="match status" value="1"/>
</dbReference>
<feature type="transmembrane region" description="Helical" evidence="2">
    <location>
        <begin position="223"/>
        <end position="244"/>
    </location>
</feature>
<accession>A0A8H6Y9W9</accession>
<dbReference type="InterPro" id="IPR045338">
    <property type="entry name" value="DUF6535"/>
</dbReference>
<gene>
    <name evidence="4" type="ORF">MSAN_01303400</name>
</gene>
<dbReference type="Proteomes" id="UP000623467">
    <property type="component" value="Unassembled WGS sequence"/>
</dbReference>
<keyword evidence="2" id="KW-1133">Transmembrane helix</keyword>